<dbReference type="SUPFAM" id="SSF53448">
    <property type="entry name" value="Nucleotide-diphospho-sugar transferases"/>
    <property type="match status" value="1"/>
</dbReference>
<dbReference type="FunFam" id="3.90.550.10:FF:000023">
    <property type="entry name" value="Glucose-1-phosphate thymidylyltransferase"/>
    <property type="match status" value="1"/>
</dbReference>
<evidence type="ECO:0000256" key="9">
    <source>
        <dbReference type="ARBA" id="ARBA00049336"/>
    </source>
</evidence>
<evidence type="ECO:0000256" key="4">
    <source>
        <dbReference type="ARBA" id="ARBA00017654"/>
    </source>
</evidence>
<evidence type="ECO:0000256" key="1">
    <source>
        <dbReference type="ARBA" id="ARBA00001946"/>
    </source>
</evidence>
<organism evidence="12 13">
    <name type="scientific">Salana multivorans</name>
    <dbReference type="NCBI Taxonomy" id="120377"/>
    <lineage>
        <taxon>Bacteria</taxon>
        <taxon>Bacillati</taxon>
        <taxon>Actinomycetota</taxon>
        <taxon>Actinomycetes</taxon>
        <taxon>Micrococcales</taxon>
        <taxon>Beutenbergiaceae</taxon>
        <taxon>Salana</taxon>
    </lineage>
</organism>
<dbReference type="GO" id="GO:0000271">
    <property type="term" value="P:polysaccharide biosynthetic process"/>
    <property type="evidence" value="ECO:0007669"/>
    <property type="project" value="UniProtKB-ARBA"/>
</dbReference>
<sequence length="286" mass="31008">MRGIILAGGTGSRLHPVTMGVSKQLAPVYDKPMVYYPLSTLMLAGIRDVLVITTPHDVVSFQRLLGDGAQFGISIDYAVQAEPNGLAQAFVLGASFIGREKVALVLGDNIFYGPGLGSQLMNFSDVDGAAVFAYKVADPTAYGVVEFDTDGVALSLEEKPARPRSSYAVPGLYFYDNDVVAIARDIEPSARGEYEITDVNRTYLEAGKLLVSPLPRGTAWLDTGTFDSLLDAANYVRTIEKRTDLKIGCPEEVAWRRGFLTDDDLRARAHSLAKSGYGDYLLRLLG</sequence>
<evidence type="ECO:0000256" key="10">
    <source>
        <dbReference type="RuleBase" id="RU003706"/>
    </source>
</evidence>
<evidence type="ECO:0000256" key="5">
    <source>
        <dbReference type="ARBA" id="ARBA00022679"/>
    </source>
</evidence>
<comment type="similarity">
    <text evidence="2 10">Belongs to the glucose-1-phosphate thymidylyltransferase family.</text>
</comment>
<reference evidence="12 13" key="1">
    <citation type="submission" date="2018-11" db="EMBL/GenBank/DDBJ databases">
        <title>Sequencing the genomes of 1000 actinobacteria strains.</title>
        <authorList>
            <person name="Klenk H.-P."/>
        </authorList>
    </citation>
    <scope>NUCLEOTIDE SEQUENCE [LARGE SCALE GENOMIC DNA]</scope>
    <source>
        <strain evidence="12 13">DSM 13521</strain>
    </source>
</reference>
<dbReference type="NCBIfam" id="TIGR01207">
    <property type="entry name" value="rmlA"/>
    <property type="match status" value="1"/>
</dbReference>
<dbReference type="Pfam" id="PF00483">
    <property type="entry name" value="NTP_transferase"/>
    <property type="match status" value="1"/>
</dbReference>
<evidence type="ECO:0000256" key="2">
    <source>
        <dbReference type="ARBA" id="ARBA00010480"/>
    </source>
</evidence>
<dbReference type="AlphaFoldDB" id="A0A3N2D7J0"/>
<feature type="domain" description="Nucleotidyl transferase" evidence="11">
    <location>
        <begin position="3"/>
        <end position="236"/>
    </location>
</feature>
<keyword evidence="5 10" id="KW-0808">Transferase</keyword>
<comment type="caution">
    <text evidence="12">The sequence shown here is derived from an EMBL/GenBank/DDBJ whole genome shotgun (WGS) entry which is preliminary data.</text>
</comment>
<dbReference type="EC" id="2.7.7.24" evidence="3 10"/>
<evidence type="ECO:0000256" key="7">
    <source>
        <dbReference type="ARBA" id="ARBA00022723"/>
    </source>
</evidence>
<dbReference type="InterPro" id="IPR005907">
    <property type="entry name" value="G1P_thy_trans_s"/>
</dbReference>
<comment type="function">
    <text evidence="10">Catalyzes the formation of dTDP-glucose, from dTTP and glucose 1-phosphate, as well as its pyrophosphorolysis.</text>
</comment>
<dbReference type="GO" id="GO:0019318">
    <property type="term" value="P:hexose metabolic process"/>
    <property type="evidence" value="ECO:0007669"/>
    <property type="project" value="UniProtKB-ARBA"/>
</dbReference>
<evidence type="ECO:0000256" key="6">
    <source>
        <dbReference type="ARBA" id="ARBA00022695"/>
    </source>
</evidence>
<accession>A0A3N2D7J0</accession>
<dbReference type="OrthoDB" id="9803871at2"/>
<protein>
    <recommendedName>
        <fullName evidence="4 10">Glucose-1-phosphate thymidylyltransferase</fullName>
        <ecNumber evidence="3 10">2.7.7.24</ecNumber>
    </recommendedName>
</protein>
<comment type="cofactor">
    <cofactor evidence="1">
        <name>Mg(2+)</name>
        <dbReference type="ChEBI" id="CHEBI:18420"/>
    </cofactor>
</comment>
<dbReference type="Gene3D" id="3.90.550.10">
    <property type="entry name" value="Spore Coat Polysaccharide Biosynthesis Protein SpsA, Chain A"/>
    <property type="match status" value="1"/>
</dbReference>
<dbReference type="Proteomes" id="UP000275356">
    <property type="component" value="Unassembled WGS sequence"/>
</dbReference>
<dbReference type="PANTHER" id="PTHR43532">
    <property type="entry name" value="GLUCOSE-1-PHOSPHATE THYMIDYLYLTRANSFERASE"/>
    <property type="match status" value="1"/>
</dbReference>
<dbReference type="InterPro" id="IPR029044">
    <property type="entry name" value="Nucleotide-diphossugar_trans"/>
</dbReference>
<dbReference type="InterPro" id="IPR005835">
    <property type="entry name" value="NTP_transferase_dom"/>
</dbReference>
<name>A0A3N2D7J0_9MICO</name>
<keyword evidence="8 10" id="KW-0460">Magnesium</keyword>
<evidence type="ECO:0000256" key="8">
    <source>
        <dbReference type="ARBA" id="ARBA00022842"/>
    </source>
</evidence>
<dbReference type="PANTHER" id="PTHR43532:SF1">
    <property type="entry name" value="GLUCOSE-1-PHOSPHATE THYMIDYLYLTRANSFERASE 1"/>
    <property type="match status" value="1"/>
</dbReference>
<evidence type="ECO:0000313" key="12">
    <source>
        <dbReference type="EMBL" id="ROR95737.1"/>
    </source>
</evidence>
<dbReference type="EMBL" id="RKHQ01000001">
    <property type="protein sequence ID" value="ROR95737.1"/>
    <property type="molecule type" value="Genomic_DNA"/>
</dbReference>
<keyword evidence="13" id="KW-1185">Reference proteome</keyword>
<evidence type="ECO:0000313" key="13">
    <source>
        <dbReference type="Proteomes" id="UP000275356"/>
    </source>
</evidence>
<evidence type="ECO:0000259" key="11">
    <source>
        <dbReference type="Pfam" id="PF00483"/>
    </source>
</evidence>
<keyword evidence="7 10" id="KW-0479">Metal-binding</keyword>
<proteinExistence type="inferred from homology"/>
<dbReference type="GO" id="GO:0008879">
    <property type="term" value="F:glucose-1-phosphate thymidylyltransferase activity"/>
    <property type="evidence" value="ECO:0007669"/>
    <property type="project" value="UniProtKB-EC"/>
</dbReference>
<dbReference type="RefSeq" id="WP_123738015.1">
    <property type="nucleotide sequence ID" value="NZ_RKHQ01000001.1"/>
</dbReference>
<dbReference type="GO" id="GO:0046872">
    <property type="term" value="F:metal ion binding"/>
    <property type="evidence" value="ECO:0007669"/>
    <property type="project" value="UniProtKB-KW"/>
</dbReference>
<comment type="catalytic activity">
    <reaction evidence="9 10">
        <text>dTTP + alpha-D-glucose 1-phosphate + H(+) = dTDP-alpha-D-glucose + diphosphate</text>
        <dbReference type="Rhea" id="RHEA:15225"/>
        <dbReference type="ChEBI" id="CHEBI:15378"/>
        <dbReference type="ChEBI" id="CHEBI:33019"/>
        <dbReference type="ChEBI" id="CHEBI:37568"/>
        <dbReference type="ChEBI" id="CHEBI:57477"/>
        <dbReference type="ChEBI" id="CHEBI:58601"/>
        <dbReference type="EC" id="2.7.7.24"/>
    </reaction>
</comment>
<keyword evidence="6 10" id="KW-0548">Nucleotidyltransferase</keyword>
<gene>
    <name evidence="12" type="ORF">EDD28_0299</name>
</gene>
<evidence type="ECO:0000256" key="3">
    <source>
        <dbReference type="ARBA" id="ARBA00012461"/>
    </source>
</evidence>
<dbReference type="CDD" id="cd02538">
    <property type="entry name" value="G1P_TT_short"/>
    <property type="match status" value="1"/>
</dbReference>